<dbReference type="InterPro" id="IPR005135">
    <property type="entry name" value="Endo/exonuclease/phosphatase"/>
</dbReference>
<evidence type="ECO:0000313" key="3">
    <source>
        <dbReference type="EMBL" id="GAN11839.1"/>
    </source>
</evidence>
<feature type="compositionally biased region" description="Basic and acidic residues" evidence="1">
    <location>
        <begin position="1"/>
        <end position="12"/>
    </location>
</feature>
<keyword evidence="4" id="KW-1185">Reference proteome</keyword>
<name>A0A0C9MWT6_9FUNG</name>
<evidence type="ECO:0000313" key="4">
    <source>
        <dbReference type="Proteomes" id="UP000053815"/>
    </source>
</evidence>
<organism evidence="3">
    <name type="scientific">Mucor ambiguus</name>
    <dbReference type="NCBI Taxonomy" id="91626"/>
    <lineage>
        <taxon>Eukaryota</taxon>
        <taxon>Fungi</taxon>
        <taxon>Fungi incertae sedis</taxon>
        <taxon>Mucoromycota</taxon>
        <taxon>Mucoromycotina</taxon>
        <taxon>Mucoromycetes</taxon>
        <taxon>Mucorales</taxon>
        <taxon>Mucorineae</taxon>
        <taxon>Mucoraceae</taxon>
        <taxon>Mucor</taxon>
    </lineage>
</organism>
<dbReference type="InterPro" id="IPR036691">
    <property type="entry name" value="Endo/exonu/phosph_ase_sf"/>
</dbReference>
<reference evidence="3" key="1">
    <citation type="submission" date="2014-09" db="EMBL/GenBank/DDBJ databases">
        <title>Draft genome sequence of an oleaginous Mucoromycotina fungus Mucor ambiguus NBRC6742.</title>
        <authorList>
            <person name="Takeda I."/>
            <person name="Yamane N."/>
            <person name="Morita T."/>
            <person name="Tamano K."/>
            <person name="Machida M."/>
            <person name="Baker S."/>
            <person name="Koike H."/>
        </authorList>
    </citation>
    <scope>NUCLEOTIDE SEQUENCE</scope>
    <source>
        <strain evidence="3">NBRC 6742</strain>
    </source>
</reference>
<dbReference type="Proteomes" id="UP000053815">
    <property type="component" value="Unassembled WGS sequence"/>
</dbReference>
<accession>A0A0C9MWT6</accession>
<proteinExistence type="predicted"/>
<feature type="non-terminal residue" evidence="3">
    <location>
        <position position="1"/>
    </location>
</feature>
<feature type="domain" description="Endonuclease/exonuclease/phosphatase" evidence="2">
    <location>
        <begin position="305"/>
        <end position="401"/>
    </location>
</feature>
<dbReference type="SUPFAM" id="SSF56219">
    <property type="entry name" value="DNase I-like"/>
    <property type="match status" value="1"/>
</dbReference>
<evidence type="ECO:0000256" key="1">
    <source>
        <dbReference type="SAM" id="MobiDB-lite"/>
    </source>
</evidence>
<feature type="non-terminal residue" evidence="3">
    <location>
        <position position="413"/>
    </location>
</feature>
<dbReference type="STRING" id="91626.A0A0C9MWT6"/>
<protein>
    <recommendedName>
        <fullName evidence="2">Endonuclease/exonuclease/phosphatase domain-containing protein</fullName>
    </recommendedName>
</protein>
<dbReference type="Pfam" id="PF14529">
    <property type="entry name" value="Exo_endo_phos_2"/>
    <property type="match status" value="1"/>
</dbReference>
<feature type="region of interest" description="Disordered" evidence="1">
    <location>
        <begin position="1"/>
        <end position="20"/>
    </location>
</feature>
<dbReference type="Gene3D" id="3.60.10.10">
    <property type="entry name" value="Endonuclease/exonuclease/phosphatase"/>
    <property type="match status" value="1"/>
</dbReference>
<gene>
    <name evidence="3" type="ORF">MAM1_1083d11450</name>
</gene>
<dbReference type="EMBL" id="DF837372">
    <property type="protein sequence ID" value="GAN11839.1"/>
    <property type="molecule type" value="Genomic_DNA"/>
</dbReference>
<dbReference type="OrthoDB" id="2289470at2759"/>
<dbReference type="AlphaFoldDB" id="A0A0C9MWT6"/>
<evidence type="ECO:0000259" key="2">
    <source>
        <dbReference type="Pfam" id="PF14529"/>
    </source>
</evidence>
<dbReference type="GO" id="GO:0003824">
    <property type="term" value="F:catalytic activity"/>
    <property type="evidence" value="ECO:0007669"/>
    <property type="project" value="InterPro"/>
</dbReference>
<sequence>ATAAAHKPDPKKKDKKRLAAGRAFTTPATKGIQGYQYVYIGRSRKIQRSEVRKHLANASVDLGRVLDICFPASHIIGVLLHVQYVEEFTALLTKAKGELFPSFDPLDPNNIADPKYAGLSDDDRHALIHEFTEARCLQTLSFLRPLNVSGVGKYFVQKGWICDESLSVAVAQAVERFAKKEPKKADFLSSSAPSLLLNNVNVLVPPVSVSLSLWNANGLRQSTVHDVLSHVLETHVLLVTETWLTSGSFPTNWRQFHLYGSKVPGAFNRGSGGITAFVSPSCPFTVSQLPSYNPHTLSLKVGALTVHCVYFPPPLSSDKVLSALSLLPMTRDTILCGDFNARLGSLTGDAISNTRGNALKPWFDEHCLSVLNASLAFGVKTYSSFRQQQEISSTIDLFLTNIGESAFLNAQLV</sequence>